<dbReference type="GO" id="GO:0000940">
    <property type="term" value="C:outer kinetochore"/>
    <property type="evidence" value="ECO:0007669"/>
    <property type="project" value="InterPro"/>
</dbReference>
<dbReference type="STRING" id="52670.A0A2I4C760"/>
<keyword evidence="12" id="KW-0137">Centromere</keyword>
<feature type="region of interest" description="Disordered" evidence="14">
    <location>
        <begin position="121"/>
        <end position="141"/>
    </location>
</feature>
<evidence type="ECO:0000313" key="17">
    <source>
        <dbReference type="RefSeq" id="XP_013875799.1"/>
    </source>
</evidence>
<dbReference type="GO" id="GO:0000278">
    <property type="term" value="P:mitotic cell cycle"/>
    <property type="evidence" value="ECO:0007669"/>
    <property type="project" value="TreeGrafter"/>
</dbReference>
<dbReference type="OrthoDB" id="193920at2759"/>
<organism evidence="16 17">
    <name type="scientific">Austrofundulus limnaeus</name>
    <name type="common">Annual killifish</name>
    <dbReference type="NCBI Taxonomy" id="52670"/>
    <lineage>
        <taxon>Eukaryota</taxon>
        <taxon>Metazoa</taxon>
        <taxon>Chordata</taxon>
        <taxon>Craniata</taxon>
        <taxon>Vertebrata</taxon>
        <taxon>Euteleostomi</taxon>
        <taxon>Actinopterygii</taxon>
        <taxon>Neopterygii</taxon>
        <taxon>Teleostei</taxon>
        <taxon>Neoteleostei</taxon>
        <taxon>Acanthomorphata</taxon>
        <taxon>Ovalentaria</taxon>
        <taxon>Atherinomorphae</taxon>
        <taxon>Cyprinodontiformes</taxon>
        <taxon>Rivulidae</taxon>
        <taxon>Austrofundulus</taxon>
    </lineage>
</organism>
<dbReference type="InterPro" id="IPR026762">
    <property type="entry name" value="Ska2"/>
</dbReference>
<dbReference type="Pfam" id="PF16740">
    <property type="entry name" value="SKA2"/>
    <property type="match status" value="1"/>
</dbReference>
<keyword evidence="5" id="KW-0963">Cytoplasm</keyword>
<evidence type="ECO:0000256" key="8">
    <source>
        <dbReference type="ARBA" id="ARBA00022776"/>
    </source>
</evidence>
<sequence>MEVTVEKLEAMFLKSEADLEYMERRLKLDFINNTAAEGCSAEENVSVMLENLKTIKAKHSLLKDQVKEITEAQRESMESIRTNLSRAMELIQHCQQKSDLQAEPLTESEQQSAVLLGSEVSQLRTEETPTSTTSDQKQPQSCGYEEVSAATFEAVPLSVRSNIKLAELNEFYQQLQQHLSNRESLTIQRMKQLKLKVSDIKLRVLQHMGLMDLDRKGQVRLAL</sequence>
<evidence type="ECO:0000256" key="5">
    <source>
        <dbReference type="ARBA" id="ARBA00022490"/>
    </source>
</evidence>
<protein>
    <recommendedName>
        <fullName evidence="13">Protein FAM33A</fullName>
    </recommendedName>
</protein>
<dbReference type="GO" id="GO:0005876">
    <property type="term" value="C:spindle microtubule"/>
    <property type="evidence" value="ECO:0007669"/>
    <property type="project" value="InterPro"/>
</dbReference>
<evidence type="ECO:0000256" key="4">
    <source>
        <dbReference type="ARBA" id="ARBA00022454"/>
    </source>
</evidence>
<dbReference type="Proteomes" id="UP000192220">
    <property type="component" value="Unplaced"/>
</dbReference>
<evidence type="ECO:0000256" key="3">
    <source>
        <dbReference type="ARBA" id="ARBA00010684"/>
    </source>
</evidence>
<evidence type="ECO:0000256" key="10">
    <source>
        <dbReference type="ARBA" id="ARBA00023212"/>
    </source>
</evidence>
<keyword evidence="11" id="KW-0131">Cell cycle</keyword>
<dbReference type="GO" id="GO:0008017">
    <property type="term" value="F:microtubule binding"/>
    <property type="evidence" value="ECO:0007669"/>
    <property type="project" value="InterPro"/>
</dbReference>
<evidence type="ECO:0000256" key="14">
    <source>
        <dbReference type="SAM" id="MobiDB-lite"/>
    </source>
</evidence>
<keyword evidence="16" id="KW-1185">Reference proteome</keyword>
<dbReference type="FunCoup" id="A0A2I4C760">
    <property type="interactions" value="184"/>
</dbReference>
<dbReference type="GO" id="GO:0051301">
    <property type="term" value="P:cell division"/>
    <property type="evidence" value="ECO:0007669"/>
    <property type="project" value="UniProtKB-KW"/>
</dbReference>
<proteinExistence type="inferred from homology"/>
<keyword evidence="8" id="KW-0498">Mitosis</keyword>
<dbReference type="CTD" id="348235"/>
<name>A0A2I4C760_AUSLI</name>
<dbReference type="RefSeq" id="XP_013875799.1">
    <property type="nucleotide sequence ID" value="XM_014020345.1"/>
</dbReference>
<evidence type="ECO:0000256" key="1">
    <source>
        <dbReference type="ARBA" id="ARBA00004186"/>
    </source>
</evidence>
<reference evidence="17" key="1">
    <citation type="submission" date="2025-08" db="UniProtKB">
        <authorList>
            <consortium name="RefSeq"/>
        </authorList>
    </citation>
    <scope>IDENTIFICATION</scope>
    <source>
        <strain evidence="17">Quisiro</strain>
        <tissue evidence="17">Liver</tissue>
    </source>
</reference>
<feature type="domain" description="Ska2 N-terminal" evidence="15">
    <location>
        <begin position="4"/>
        <end position="113"/>
    </location>
</feature>
<evidence type="ECO:0000256" key="2">
    <source>
        <dbReference type="ARBA" id="ARBA00004629"/>
    </source>
</evidence>
<keyword evidence="6" id="KW-0132">Cell division</keyword>
<dbReference type="PANTHER" id="PTHR32017">
    <property type="entry name" value="SPINDLE AND KINETOCHORE-ASSOCIATED PROTEIN 2"/>
    <property type="match status" value="1"/>
</dbReference>
<comment type="similarity">
    <text evidence="3">Belongs to the SKA2 family.</text>
</comment>
<accession>A0A2I4C760</accession>
<keyword evidence="10" id="KW-0206">Cytoskeleton</keyword>
<evidence type="ECO:0000256" key="12">
    <source>
        <dbReference type="ARBA" id="ARBA00023328"/>
    </source>
</evidence>
<evidence type="ECO:0000256" key="13">
    <source>
        <dbReference type="ARBA" id="ARBA00029651"/>
    </source>
</evidence>
<dbReference type="Gene3D" id="6.10.250.1380">
    <property type="match status" value="1"/>
</dbReference>
<keyword evidence="4" id="KW-0158">Chromosome</keyword>
<dbReference type="InterPro" id="IPR042091">
    <property type="entry name" value="Ska2_N"/>
</dbReference>
<evidence type="ECO:0000313" key="16">
    <source>
        <dbReference type="Proteomes" id="UP000192220"/>
    </source>
</evidence>
<dbReference type="KEGG" id="alim:106525945"/>
<dbReference type="AlphaFoldDB" id="A0A2I4C760"/>
<comment type="subcellular location">
    <subcellularLocation>
        <location evidence="2">Chromosome</location>
        <location evidence="2">Centromere</location>
        <location evidence="2">Kinetochore</location>
    </subcellularLocation>
    <subcellularLocation>
        <location evidence="1">Cytoplasm</location>
        <location evidence="1">Cytoskeleton</location>
        <location evidence="1">Spindle</location>
    </subcellularLocation>
</comment>
<dbReference type="InParanoid" id="A0A2I4C760"/>
<dbReference type="GO" id="GO:0007059">
    <property type="term" value="P:chromosome segregation"/>
    <property type="evidence" value="ECO:0007669"/>
    <property type="project" value="InterPro"/>
</dbReference>
<gene>
    <name evidence="17" type="primary">ska2</name>
</gene>
<evidence type="ECO:0000256" key="9">
    <source>
        <dbReference type="ARBA" id="ARBA00022838"/>
    </source>
</evidence>
<evidence type="ECO:0000259" key="15">
    <source>
        <dbReference type="Pfam" id="PF16740"/>
    </source>
</evidence>
<evidence type="ECO:0000256" key="11">
    <source>
        <dbReference type="ARBA" id="ARBA00023306"/>
    </source>
</evidence>
<dbReference type="PANTHER" id="PTHR32017:SF3">
    <property type="entry name" value="SPINDLE AND KINETOCHORE-ASSOCIATED PROTEIN 2"/>
    <property type="match status" value="1"/>
</dbReference>
<evidence type="ECO:0000256" key="6">
    <source>
        <dbReference type="ARBA" id="ARBA00022618"/>
    </source>
</evidence>
<keyword evidence="9" id="KW-0995">Kinetochore</keyword>
<keyword evidence="7" id="KW-0493">Microtubule</keyword>
<evidence type="ECO:0000256" key="7">
    <source>
        <dbReference type="ARBA" id="ARBA00022701"/>
    </source>
</evidence>